<keyword evidence="2" id="KW-1185">Reference proteome</keyword>
<organism evidence="1 2">
    <name type="scientific">Lampropedia cohaerens</name>
    <dbReference type="NCBI Taxonomy" id="1610491"/>
    <lineage>
        <taxon>Bacteria</taxon>
        <taxon>Pseudomonadati</taxon>
        <taxon>Pseudomonadota</taxon>
        <taxon>Betaproteobacteria</taxon>
        <taxon>Burkholderiales</taxon>
        <taxon>Comamonadaceae</taxon>
        <taxon>Lampropedia</taxon>
    </lineage>
</organism>
<accession>A0A0U1Q376</accession>
<dbReference type="InterPro" id="IPR052705">
    <property type="entry name" value="Gliding_Motility_GTPase"/>
</dbReference>
<dbReference type="STRING" id="1610491.AAV94_01820"/>
<proteinExistence type="predicted"/>
<protein>
    <recommendedName>
        <fullName evidence="3">GTP-binding protein</fullName>
    </recommendedName>
</protein>
<dbReference type="RefSeq" id="WP_046740663.1">
    <property type="nucleotide sequence ID" value="NZ_LBNQ01000009.1"/>
</dbReference>
<dbReference type="AlphaFoldDB" id="A0A0U1Q376"/>
<dbReference type="InterPro" id="IPR027417">
    <property type="entry name" value="P-loop_NTPase"/>
</dbReference>
<comment type="caution">
    <text evidence="1">The sequence shown here is derived from an EMBL/GenBank/DDBJ whole genome shotgun (WGS) entry which is preliminary data.</text>
</comment>
<dbReference type="SUPFAM" id="SSF52540">
    <property type="entry name" value="P-loop containing nucleoside triphosphate hydrolases"/>
    <property type="match status" value="1"/>
</dbReference>
<dbReference type="EMBL" id="LBNQ01000009">
    <property type="protein sequence ID" value="KKW69218.1"/>
    <property type="molecule type" value="Genomic_DNA"/>
</dbReference>
<evidence type="ECO:0000313" key="2">
    <source>
        <dbReference type="Proteomes" id="UP000050580"/>
    </source>
</evidence>
<dbReference type="Gene3D" id="3.40.50.300">
    <property type="entry name" value="P-loop containing nucleotide triphosphate hydrolases"/>
    <property type="match status" value="1"/>
</dbReference>
<sequence>MHDYTILFAGPAGAGKTTAIARISETVPTAADLAGVESVGTTGLLLESGQLTLDNGDRLRLLGAPGHARCDALLPVLAANALGLVILLDNARADPLADLAYYLDGFAAQLAVLPCAVAVGRLPEQAKPDLDDYAQFLHLRGPVLPVLACDVRRRLDIVTVLETLLAQVEAFNLGPRP</sequence>
<name>A0A0U1Q376_9BURK</name>
<reference evidence="1 2" key="1">
    <citation type="submission" date="2015-05" db="EMBL/GenBank/DDBJ databases">
        <title>Draft genome sequence of Lampropedia sp. CT6, isolated from the microbial mat of a hot water spring, located at Manikaran, India.</title>
        <authorList>
            <person name="Tripathi C."/>
            <person name="Rani P."/>
            <person name="Mahato N.K."/>
            <person name="Lal R."/>
        </authorList>
    </citation>
    <scope>NUCLEOTIDE SEQUENCE [LARGE SCALE GENOMIC DNA]</scope>
    <source>
        <strain evidence="1 2">CT6</strain>
    </source>
</reference>
<evidence type="ECO:0000313" key="1">
    <source>
        <dbReference type="EMBL" id="KKW69218.1"/>
    </source>
</evidence>
<dbReference type="Proteomes" id="UP000050580">
    <property type="component" value="Unassembled WGS sequence"/>
</dbReference>
<evidence type="ECO:0008006" key="3">
    <source>
        <dbReference type="Google" id="ProtNLM"/>
    </source>
</evidence>
<dbReference type="PANTHER" id="PTHR42708">
    <property type="entry name" value="ATP/GTP-BINDING PROTEIN-RELATED"/>
    <property type="match status" value="1"/>
</dbReference>
<gene>
    <name evidence="1" type="ORF">AAV94_01820</name>
</gene>
<dbReference type="PANTHER" id="PTHR42708:SF1">
    <property type="entry name" value="GLIDING MOTILITY PROTEIN MGLA"/>
    <property type="match status" value="1"/>
</dbReference>
<dbReference type="OrthoDB" id="4319884at2"/>